<dbReference type="STRING" id="1314785.A0A165HB86"/>
<protein>
    <recommendedName>
        <fullName evidence="3">COX assembly mitochondrial protein</fullName>
    </recommendedName>
</protein>
<accession>A0A165HB86</accession>
<keyword evidence="3" id="KW-0143">Chaperone</keyword>
<comment type="similarity">
    <text evidence="1 3">Belongs to the CMC family.</text>
</comment>
<evidence type="ECO:0000313" key="4">
    <source>
        <dbReference type="EMBL" id="KZT11497.1"/>
    </source>
</evidence>
<dbReference type="OrthoDB" id="532630at2759"/>
<dbReference type="RefSeq" id="XP_040769237.1">
    <property type="nucleotide sequence ID" value="XM_040903739.1"/>
</dbReference>
<keyword evidence="5" id="KW-1185">Reference proteome</keyword>
<evidence type="ECO:0000256" key="2">
    <source>
        <dbReference type="ARBA" id="ARBA00023157"/>
    </source>
</evidence>
<dbReference type="GO" id="GO:0005743">
    <property type="term" value="C:mitochondrial inner membrane"/>
    <property type="evidence" value="ECO:0007669"/>
    <property type="project" value="UniProtKB-SubCell"/>
</dbReference>
<dbReference type="InParanoid" id="A0A165HB86"/>
<gene>
    <name evidence="4" type="ORF">LAESUDRAFT_642642</name>
</gene>
<sequence>MPPHLLTACKEFIDALNACHADGWKKWTGGCNGVKHNMNMCFRQERVDRSAKNREQAKIKRQKVEQVWKDLNEEQ</sequence>
<dbReference type="InterPro" id="IPR013892">
    <property type="entry name" value="Cyt_c_biogenesis_Cmc1-like"/>
</dbReference>
<organism evidence="4 5">
    <name type="scientific">Laetiporus sulphureus 93-53</name>
    <dbReference type="NCBI Taxonomy" id="1314785"/>
    <lineage>
        <taxon>Eukaryota</taxon>
        <taxon>Fungi</taxon>
        <taxon>Dikarya</taxon>
        <taxon>Basidiomycota</taxon>
        <taxon>Agaricomycotina</taxon>
        <taxon>Agaricomycetes</taxon>
        <taxon>Polyporales</taxon>
        <taxon>Laetiporus</taxon>
    </lineage>
</organism>
<evidence type="ECO:0000256" key="3">
    <source>
        <dbReference type="RuleBase" id="RU364104"/>
    </source>
</evidence>
<dbReference type="AlphaFoldDB" id="A0A165HB86"/>
<name>A0A165HB86_9APHY</name>
<keyword evidence="3" id="KW-0999">Mitochondrion inner membrane</keyword>
<dbReference type="Proteomes" id="UP000076871">
    <property type="component" value="Unassembled WGS sequence"/>
</dbReference>
<reference evidence="4 5" key="1">
    <citation type="journal article" date="2016" name="Mol. Biol. Evol.">
        <title>Comparative Genomics of Early-Diverging Mushroom-Forming Fungi Provides Insights into the Origins of Lignocellulose Decay Capabilities.</title>
        <authorList>
            <person name="Nagy L.G."/>
            <person name="Riley R."/>
            <person name="Tritt A."/>
            <person name="Adam C."/>
            <person name="Daum C."/>
            <person name="Floudas D."/>
            <person name="Sun H."/>
            <person name="Yadav J.S."/>
            <person name="Pangilinan J."/>
            <person name="Larsson K.H."/>
            <person name="Matsuura K."/>
            <person name="Barry K."/>
            <person name="Labutti K."/>
            <person name="Kuo R."/>
            <person name="Ohm R.A."/>
            <person name="Bhattacharya S.S."/>
            <person name="Shirouzu T."/>
            <person name="Yoshinaga Y."/>
            <person name="Martin F.M."/>
            <person name="Grigoriev I.V."/>
            <person name="Hibbett D.S."/>
        </authorList>
    </citation>
    <scope>NUCLEOTIDE SEQUENCE [LARGE SCALE GENOMIC DNA]</scope>
    <source>
        <strain evidence="4 5">93-53</strain>
    </source>
</reference>
<evidence type="ECO:0000313" key="5">
    <source>
        <dbReference type="Proteomes" id="UP000076871"/>
    </source>
</evidence>
<dbReference type="EMBL" id="KV427607">
    <property type="protein sequence ID" value="KZT11497.1"/>
    <property type="molecule type" value="Genomic_DNA"/>
</dbReference>
<keyword evidence="3" id="KW-0496">Mitochondrion</keyword>
<keyword evidence="3" id="KW-0472">Membrane</keyword>
<evidence type="ECO:0000256" key="1">
    <source>
        <dbReference type="ARBA" id="ARBA00007347"/>
    </source>
</evidence>
<dbReference type="GeneID" id="63820769"/>
<comment type="function">
    <text evidence="3">Required for mitochondrial cytochrome c oxidase (COX) assembly and respiration.</text>
</comment>
<comment type="subcellular location">
    <subcellularLocation>
        <location evidence="3">Mitochondrion inner membrane</location>
    </subcellularLocation>
</comment>
<keyword evidence="2" id="KW-1015">Disulfide bond</keyword>
<dbReference type="Pfam" id="PF08583">
    <property type="entry name" value="Cmc1"/>
    <property type="match status" value="1"/>
</dbReference>
<dbReference type="FunCoup" id="A0A165HB86">
    <property type="interactions" value="157"/>
</dbReference>
<proteinExistence type="inferred from homology"/>